<dbReference type="HOGENOM" id="CLU_507436_0_0_1"/>
<reference evidence="11" key="3">
    <citation type="submission" date="2015-06" db="UniProtKB">
        <authorList>
            <consortium name="EnsemblMetazoa"/>
        </authorList>
    </citation>
    <scope>IDENTIFICATION</scope>
</reference>
<evidence type="ECO:0000313" key="12">
    <source>
        <dbReference type="Proteomes" id="UP000015101"/>
    </source>
</evidence>
<dbReference type="OrthoDB" id="6284081at2759"/>
<evidence type="ECO:0000256" key="8">
    <source>
        <dbReference type="SAM" id="Phobius"/>
    </source>
</evidence>
<dbReference type="CTD" id="20206485"/>
<gene>
    <name evidence="11" type="primary">20206485</name>
    <name evidence="10" type="ORF">HELRODRAFT_177859</name>
</gene>
<dbReference type="AlphaFoldDB" id="T1FCD6"/>
<evidence type="ECO:0000256" key="6">
    <source>
        <dbReference type="ARBA" id="ARBA00023136"/>
    </source>
</evidence>
<evidence type="ECO:0000256" key="2">
    <source>
        <dbReference type="ARBA" id="ARBA00022676"/>
    </source>
</evidence>
<dbReference type="EnsemblMetazoa" id="HelroT177859">
    <property type="protein sequence ID" value="HelroP177859"/>
    <property type="gene ID" value="HelroG177859"/>
</dbReference>
<evidence type="ECO:0000313" key="10">
    <source>
        <dbReference type="EMBL" id="ESN97795.1"/>
    </source>
</evidence>
<protein>
    <recommendedName>
        <fullName evidence="9">Glycosyltransferase 61 catalytic domain-containing protein</fullName>
    </recommendedName>
</protein>
<dbReference type="GO" id="GO:0035269">
    <property type="term" value="P:protein O-linked glycosylation via mannose"/>
    <property type="evidence" value="ECO:0000318"/>
    <property type="project" value="GO_Central"/>
</dbReference>
<evidence type="ECO:0000256" key="5">
    <source>
        <dbReference type="ARBA" id="ARBA00022989"/>
    </source>
</evidence>
<evidence type="ECO:0000256" key="4">
    <source>
        <dbReference type="ARBA" id="ARBA00022692"/>
    </source>
</evidence>
<evidence type="ECO:0000313" key="11">
    <source>
        <dbReference type="EnsemblMetazoa" id="HelroP177859"/>
    </source>
</evidence>
<keyword evidence="6 8" id="KW-0472">Membrane</keyword>
<evidence type="ECO:0000256" key="3">
    <source>
        <dbReference type="ARBA" id="ARBA00022679"/>
    </source>
</evidence>
<dbReference type="Pfam" id="PF04577">
    <property type="entry name" value="Glyco_transf_61"/>
    <property type="match status" value="1"/>
</dbReference>
<dbReference type="EMBL" id="AMQM01006209">
    <property type="status" value="NOT_ANNOTATED_CDS"/>
    <property type="molecule type" value="Genomic_DNA"/>
</dbReference>
<dbReference type="GO" id="GO:0097363">
    <property type="term" value="F:protein O-acetylglucosaminyltransferase activity"/>
    <property type="evidence" value="ECO:0000318"/>
    <property type="project" value="GO_Central"/>
</dbReference>
<dbReference type="InParanoid" id="T1FCD6"/>
<evidence type="ECO:0000256" key="1">
    <source>
        <dbReference type="ARBA" id="ARBA00004167"/>
    </source>
</evidence>
<feature type="transmembrane region" description="Helical" evidence="8">
    <location>
        <begin position="12"/>
        <end position="30"/>
    </location>
</feature>
<dbReference type="GO" id="GO:0005783">
    <property type="term" value="C:endoplasmic reticulum"/>
    <property type="evidence" value="ECO:0000318"/>
    <property type="project" value="GO_Central"/>
</dbReference>
<dbReference type="RefSeq" id="XP_009024245.1">
    <property type="nucleotide sequence ID" value="XM_009025997.1"/>
</dbReference>
<keyword evidence="2" id="KW-0328">Glycosyltransferase</keyword>
<organism evidence="11 12">
    <name type="scientific">Helobdella robusta</name>
    <name type="common">Californian leech</name>
    <dbReference type="NCBI Taxonomy" id="6412"/>
    <lineage>
        <taxon>Eukaryota</taxon>
        <taxon>Metazoa</taxon>
        <taxon>Spiralia</taxon>
        <taxon>Lophotrochozoa</taxon>
        <taxon>Annelida</taxon>
        <taxon>Clitellata</taxon>
        <taxon>Hirudinea</taxon>
        <taxon>Rhynchobdellida</taxon>
        <taxon>Glossiphoniidae</taxon>
        <taxon>Helobdella</taxon>
    </lineage>
</organism>
<dbReference type="OMA" id="FTCSHIT"/>
<dbReference type="eggNOG" id="ENOG502S8GN">
    <property type="taxonomic scope" value="Eukaryota"/>
</dbReference>
<dbReference type="PANTHER" id="PTHR20961">
    <property type="entry name" value="GLYCOSYLTRANSFERASE"/>
    <property type="match status" value="1"/>
</dbReference>
<proteinExistence type="predicted"/>
<accession>T1FCD6</accession>
<keyword evidence="12" id="KW-1185">Reference proteome</keyword>
<evidence type="ECO:0000256" key="7">
    <source>
        <dbReference type="ARBA" id="ARBA00023180"/>
    </source>
</evidence>
<comment type="subcellular location">
    <subcellularLocation>
        <location evidence="1">Membrane</location>
        <topology evidence="1">Single-pass membrane protein</topology>
    </subcellularLocation>
</comment>
<dbReference type="InterPro" id="IPR007657">
    <property type="entry name" value="Glycosyltransferase_61"/>
</dbReference>
<reference evidence="12" key="1">
    <citation type="submission" date="2012-12" db="EMBL/GenBank/DDBJ databases">
        <authorList>
            <person name="Hellsten U."/>
            <person name="Grimwood J."/>
            <person name="Chapman J.A."/>
            <person name="Shapiro H."/>
            <person name="Aerts A."/>
            <person name="Otillar R.P."/>
            <person name="Terry A.Y."/>
            <person name="Boore J.L."/>
            <person name="Simakov O."/>
            <person name="Marletaz F."/>
            <person name="Cho S.-J."/>
            <person name="Edsinger-Gonzales E."/>
            <person name="Havlak P."/>
            <person name="Kuo D.-H."/>
            <person name="Larsson T."/>
            <person name="Lv J."/>
            <person name="Arendt D."/>
            <person name="Savage R."/>
            <person name="Osoegawa K."/>
            <person name="de Jong P."/>
            <person name="Lindberg D.R."/>
            <person name="Seaver E.C."/>
            <person name="Weisblat D.A."/>
            <person name="Putnam N.H."/>
            <person name="Grigoriev I.V."/>
            <person name="Rokhsar D.S."/>
        </authorList>
    </citation>
    <scope>NUCLEOTIDE SEQUENCE</scope>
</reference>
<name>T1FCD6_HELRO</name>
<dbReference type="KEGG" id="hro:HELRODRAFT_177859"/>
<sequence length="537" mass="62171">MKFYNFVNKQVLFKIFIYVILFAAVILLFLDNSQRLIWMKMYEHNVSFEQTANLNLHNEETSYYCRTEGDQRLKNLSDDNCIMKYPNVHMLKPDLTGSFLERIKQYNKYISEYRKNNLSHKYSEPWKDVDPLNNLTEVWGKDDNFVNKLPLVPNVNVIVLPWIKHKFELEMVNVLYPHYYKWTASDPFCQWIETEVDKLSYWPNNGRSYPSYFHSHPPAYVLYLTILQDAVITPVGDVITGSHMIIPFTCSHITNPSIPQKSAIFKEVFIITQFWGTSYFHKMFEDMSRLAPYKQFLQENNQIMIHAPEQKGQVSEMLASFGINSERIITGDVRAKIVYLPQATPCGFPQVQGFQLLSHYLKLSLNKKNNNITVGSDYVNKTFIGSNRKNAELRKILVLIKRSGLRHFRQQNEIENAVKTFCNQNNLTFVLFDDNPVPSLPETMSIFHSSSFVVAPHGAGLANVMFCKQGSIIIEGVCNPPHVNMCYQFVSHVLGMRYHAIPSKSGCEGFIDIDPGSIIRVLEVIISSNVSSWYQWQ</sequence>
<keyword evidence="3" id="KW-0808">Transferase</keyword>
<reference evidence="10 12" key="2">
    <citation type="journal article" date="2013" name="Nature">
        <title>Insights into bilaterian evolution from three spiralian genomes.</title>
        <authorList>
            <person name="Simakov O."/>
            <person name="Marletaz F."/>
            <person name="Cho S.J."/>
            <person name="Edsinger-Gonzales E."/>
            <person name="Havlak P."/>
            <person name="Hellsten U."/>
            <person name="Kuo D.H."/>
            <person name="Larsson T."/>
            <person name="Lv J."/>
            <person name="Arendt D."/>
            <person name="Savage R."/>
            <person name="Osoegawa K."/>
            <person name="de Jong P."/>
            <person name="Grimwood J."/>
            <person name="Chapman J.A."/>
            <person name="Shapiro H."/>
            <person name="Aerts A."/>
            <person name="Otillar R.P."/>
            <person name="Terry A.Y."/>
            <person name="Boore J.L."/>
            <person name="Grigoriev I.V."/>
            <person name="Lindberg D.R."/>
            <person name="Seaver E.C."/>
            <person name="Weisblat D.A."/>
            <person name="Putnam N.H."/>
            <person name="Rokhsar D.S."/>
        </authorList>
    </citation>
    <scope>NUCLEOTIDE SEQUENCE</scope>
</reference>
<keyword evidence="7" id="KW-0325">Glycoprotein</keyword>
<dbReference type="EMBL" id="KB097304">
    <property type="protein sequence ID" value="ESN97795.1"/>
    <property type="molecule type" value="Genomic_DNA"/>
</dbReference>
<keyword evidence="4 8" id="KW-0812">Transmembrane</keyword>
<dbReference type="PANTHER" id="PTHR20961:SF38">
    <property type="entry name" value="PROTEIN O-LINKED-MANNOSE BETA-1,4-N-ACETYLGLUCOSAMINYLTRANSFERASE 2"/>
    <property type="match status" value="1"/>
</dbReference>
<dbReference type="InterPro" id="IPR049625">
    <property type="entry name" value="Glyco_transf_61_cat"/>
</dbReference>
<dbReference type="GO" id="GO:0016020">
    <property type="term" value="C:membrane"/>
    <property type="evidence" value="ECO:0007669"/>
    <property type="project" value="UniProtKB-SubCell"/>
</dbReference>
<feature type="domain" description="Glycosyltransferase 61 catalytic" evidence="9">
    <location>
        <begin position="279"/>
        <end position="474"/>
    </location>
</feature>
<dbReference type="GeneID" id="20206485"/>
<keyword evidence="5 8" id="KW-1133">Transmembrane helix</keyword>
<evidence type="ECO:0000259" key="9">
    <source>
        <dbReference type="Pfam" id="PF04577"/>
    </source>
</evidence>
<dbReference type="Proteomes" id="UP000015101">
    <property type="component" value="Unassembled WGS sequence"/>
</dbReference>
<dbReference type="STRING" id="6412.T1FCD6"/>